<dbReference type="EMBL" id="KQ414663">
    <property type="protein sequence ID" value="KOC65455.1"/>
    <property type="molecule type" value="Genomic_DNA"/>
</dbReference>
<feature type="region of interest" description="Disordered" evidence="1">
    <location>
        <begin position="266"/>
        <end position="393"/>
    </location>
</feature>
<feature type="compositionally biased region" description="Acidic residues" evidence="1">
    <location>
        <begin position="373"/>
        <end position="393"/>
    </location>
</feature>
<feature type="compositionally biased region" description="Basic and acidic residues" evidence="1">
    <location>
        <begin position="1"/>
        <end position="27"/>
    </location>
</feature>
<feature type="region of interest" description="Disordered" evidence="1">
    <location>
        <begin position="1"/>
        <end position="43"/>
    </location>
</feature>
<evidence type="ECO:0000256" key="1">
    <source>
        <dbReference type="SAM" id="MobiDB-lite"/>
    </source>
</evidence>
<evidence type="ECO:0000259" key="2">
    <source>
        <dbReference type="Pfam" id="PF05018"/>
    </source>
</evidence>
<proteinExistence type="predicted"/>
<organism evidence="3 4">
    <name type="scientific">Habropoda laboriosa</name>
    <dbReference type="NCBI Taxonomy" id="597456"/>
    <lineage>
        <taxon>Eukaryota</taxon>
        <taxon>Metazoa</taxon>
        <taxon>Ecdysozoa</taxon>
        <taxon>Arthropoda</taxon>
        <taxon>Hexapoda</taxon>
        <taxon>Insecta</taxon>
        <taxon>Pterygota</taxon>
        <taxon>Neoptera</taxon>
        <taxon>Endopterygota</taxon>
        <taxon>Hymenoptera</taxon>
        <taxon>Apocrita</taxon>
        <taxon>Aculeata</taxon>
        <taxon>Apoidea</taxon>
        <taxon>Anthophila</taxon>
        <taxon>Apidae</taxon>
        <taxon>Habropoda</taxon>
    </lineage>
</organism>
<dbReference type="OrthoDB" id="7675754at2759"/>
<feature type="compositionally biased region" description="Basic and acidic residues" evidence="1">
    <location>
        <begin position="266"/>
        <end position="279"/>
    </location>
</feature>
<dbReference type="STRING" id="597456.A0A0L7R3J0"/>
<dbReference type="AlphaFoldDB" id="A0A0L7R3J0"/>
<reference evidence="3 4" key="1">
    <citation type="submission" date="2015-07" db="EMBL/GenBank/DDBJ databases">
        <title>The genome of Habropoda laboriosa.</title>
        <authorList>
            <person name="Pan H."/>
            <person name="Kapheim K."/>
        </authorList>
    </citation>
    <scope>NUCLEOTIDE SEQUENCE [LARGE SCALE GENOMIC DNA]</scope>
    <source>
        <strain evidence="3">0110345459</strain>
    </source>
</reference>
<dbReference type="Pfam" id="PF05018">
    <property type="entry name" value="CFA20_dom"/>
    <property type="match status" value="1"/>
</dbReference>
<protein>
    <submittedName>
        <fullName evidence="3">UPF0468 protein C16orf80 like protein</fullName>
    </submittedName>
</protein>
<keyword evidence="4" id="KW-1185">Reference proteome</keyword>
<dbReference type="InterPro" id="IPR040441">
    <property type="entry name" value="CFA20/CFAP20DC"/>
</dbReference>
<gene>
    <name evidence="3" type="ORF">WH47_10034</name>
</gene>
<name>A0A0L7R3J0_9HYME</name>
<feature type="compositionally biased region" description="Acidic residues" evidence="1">
    <location>
        <begin position="351"/>
        <end position="360"/>
    </location>
</feature>
<evidence type="ECO:0000313" key="3">
    <source>
        <dbReference type="EMBL" id="KOC65455.1"/>
    </source>
</evidence>
<feature type="compositionally biased region" description="Acidic residues" evidence="1">
    <location>
        <begin position="330"/>
        <end position="343"/>
    </location>
</feature>
<feature type="compositionally biased region" description="Acidic residues" evidence="1">
    <location>
        <begin position="280"/>
        <end position="321"/>
    </location>
</feature>
<accession>A0A0L7R3J0</accession>
<feature type="domain" description="CFA20" evidence="2">
    <location>
        <begin position="96"/>
        <end position="254"/>
    </location>
</feature>
<dbReference type="Proteomes" id="UP000053825">
    <property type="component" value="Unassembled WGS sequence"/>
</dbReference>
<sequence length="393" mass="46164">MANEIQQKEGTETKDEMKEDGADRRTLATETETMEEVASETKSHGRKYLTKHMKLYPELYRSDVSIHPSYTTLKNLPYYVVCRRRIQRTKKQIKRQLFVKNGYIRRVTDEEVKSLALEISGTNVTTTYIFCPRGPQKTLGIKLPFLIMTIKNMKKYFTFEITILDDKDMHRRFRMSNFQSTTRVRHFCTSMPIGLSGGWNQIQFNLADFTRRAYGTNYVETTRIQIHANCRIRRIYFADRLYSEDELPEDFKLFLPMHRKKCVREADVKKVEEKKKPEESEPEEPPPFEAHEEGEEEEEEEEAEEAEEEPLEELAEEEAEEEVQRKSELREEDEEEEEDEIEPPEIRGYDAEDEGDDIEEPGAVPVATPGYTTEEETDAEQGQGDEDEEYEVQ</sequence>
<dbReference type="PANTHER" id="PTHR12458">
    <property type="entry name" value="ORF PROTEIN"/>
    <property type="match status" value="1"/>
</dbReference>
<dbReference type="InterPro" id="IPR007714">
    <property type="entry name" value="CFA20_dom"/>
</dbReference>
<evidence type="ECO:0000313" key="4">
    <source>
        <dbReference type="Proteomes" id="UP000053825"/>
    </source>
</evidence>